<keyword evidence="4" id="KW-0808">Transferase</keyword>
<protein>
    <recommendedName>
        <fullName evidence="2">histidine kinase</fullName>
        <ecNumber evidence="2">2.7.13.3</ecNumber>
    </recommendedName>
</protein>
<proteinExistence type="predicted"/>
<name>A0ABR7DLI5_9BACT</name>
<keyword evidence="3" id="KW-0597">Phosphoprotein</keyword>
<feature type="domain" description="Histidine kinase" evidence="8">
    <location>
        <begin position="116"/>
        <end position="327"/>
    </location>
</feature>
<evidence type="ECO:0000256" key="7">
    <source>
        <dbReference type="SAM" id="Phobius"/>
    </source>
</evidence>
<dbReference type="Pfam" id="PF00512">
    <property type="entry name" value="HisKA"/>
    <property type="match status" value="1"/>
</dbReference>
<evidence type="ECO:0000256" key="5">
    <source>
        <dbReference type="ARBA" id="ARBA00022777"/>
    </source>
</evidence>
<dbReference type="CDD" id="cd16922">
    <property type="entry name" value="HATPase_EvgS-ArcB-TorS-like"/>
    <property type="match status" value="1"/>
</dbReference>
<dbReference type="Pfam" id="PF02518">
    <property type="entry name" value="HATPase_c"/>
    <property type="match status" value="1"/>
</dbReference>
<keyword evidence="5 9" id="KW-0418">Kinase</keyword>
<dbReference type="InterPro" id="IPR004358">
    <property type="entry name" value="Sig_transdc_His_kin-like_C"/>
</dbReference>
<evidence type="ECO:0000256" key="6">
    <source>
        <dbReference type="ARBA" id="ARBA00023012"/>
    </source>
</evidence>
<keyword evidence="7" id="KW-0812">Transmembrane</keyword>
<dbReference type="SUPFAM" id="SSF47384">
    <property type="entry name" value="Homodimeric domain of signal transducing histidine kinase"/>
    <property type="match status" value="1"/>
</dbReference>
<dbReference type="InterPro" id="IPR050736">
    <property type="entry name" value="Sensor_HK_Regulatory"/>
</dbReference>
<sequence length="330" mass="37533">MKRLLSYILISMLMSVFPGFGLPAYERDLQGSVRQDAYFEQTGQFEPRDEAALIKLENEQLTLRSRELYLMILGLALFCIFLFVLIRINHRLKKQLVKAKDKAERSDHLKSAFLANMNHEIRTPLNAIAGFSQLLVEEENPEVCKQYIRIIKENNELLLNLLNDVLDISRIESDTISFTYSKVFLPDIVNGLYETAKLQIQPSVALLKDPVPDIFIDTDRHRLVQILSNLLSNAIKHTSKGEIRIGYNWDGTEKIRFFVADTGKGIPEEMQQKIFARFVQAVENHSKGVGLGLALCKGFVDHLGGEIGLESVEGKGSTFWFTLPCRMPDN</sequence>
<dbReference type="EMBL" id="JACOOJ010000003">
    <property type="protein sequence ID" value="MBC5631713.1"/>
    <property type="molecule type" value="Genomic_DNA"/>
</dbReference>
<dbReference type="InterPro" id="IPR003594">
    <property type="entry name" value="HATPase_dom"/>
</dbReference>
<evidence type="ECO:0000256" key="4">
    <source>
        <dbReference type="ARBA" id="ARBA00022679"/>
    </source>
</evidence>
<comment type="caution">
    <text evidence="9">The sequence shown here is derived from an EMBL/GenBank/DDBJ whole genome shotgun (WGS) entry which is preliminary data.</text>
</comment>
<dbReference type="Gene3D" id="1.10.287.130">
    <property type="match status" value="1"/>
</dbReference>
<gene>
    <name evidence="9" type="ORF">H8S65_02810</name>
</gene>
<dbReference type="PANTHER" id="PTHR43711:SF31">
    <property type="entry name" value="HISTIDINE KINASE"/>
    <property type="match status" value="1"/>
</dbReference>
<dbReference type="GO" id="GO:0016301">
    <property type="term" value="F:kinase activity"/>
    <property type="evidence" value="ECO:0007669"/>
    <property type="project" value="UniProtKB-KW"/>
</dbReference>
<dbReference type="SUPFAM" id="SSF55874">
    <property type="entry name" value="ATPase domain of HSP90 chaperone/DNA topoisomerase II/histidine kinase"/>
    <property type="match status" value="1"/>
</dbReference>
<dbReference type="Proteomes" id="UP000651475">
    <property type="component" value="Unassembled WGS sequence"/>
</dbReference>
<dbReference type="InterPro" id="IPR005467">
    <property type="entry name" value="His_kinase_dom"/>
</dbReference>
<dbReference type="InterPro" id="IPR003661">
    <property type="entry name" value="HisK_dim/P_dom"/>
</dbReference>
<evidence type="ECO:0000256" key="3">
    <source>
        <dbReference type="ARBA" id="ARBA00022553"/>
    </source>
</evidence>
<organism evidence="9 10">
    <name type="scientific">Parabacteroides hominis</name>
    <dbReference type="NCBI Taxonomy" id="2763057"/>
    <lineage>
        <taxon>Bacteria</taxon>
        <taxon>Pseudomonadati</taxon>
        <taxon>Bacteroidota</taxon>
        <taxon>Bacteroidia</taxon>
        <taxon>Bacteroidales</taxon>
        <taxon>Tannerellaceae</taxon>
        <taxon>Parabacteroides</taxon>
    </lineage>
</organism>
<dbReference type="SMART" id="SM00388">
    <property type="entry name" value="HisKA"/>
    <property type="match status" value="1"/>
</dbReference>
<keyword evidence="6" id="KW-0902">Two-component regulatory system</keyword>
<dbReference type="Gene3D" id="3.30.565.10">
    <property type="entry name" value="Histidine kinase-like ATPase, C-terminal domain"/>
    <property type="match status" value="1"/>
</dbReference>
<dbReference type="SMART" id="SM00387">
    <property type="entry name" value="HATPase_c"/>
    <property type="match status" value="1"/>
</dbReference>
<keyword evidence="10" id="KW-1185">Reference proteome</keyword>
<feature type="transmembrane region" description="Helical" evidence="7">
    <location>
        <begin position="7"/>
        <end position="25"/>
    </location>
</feature>
<dbReference type="EC" id="2.7.13.3" evidence="2"/>
<dbReference type="PROSITE" id="PS50109">
    <property type="entry name" value="HIS_KIN"/>
    <property type="match status" value="1"/>
</dbReference>
<dbReference type="InterPro" id="IPR036890">
    <property type="entry name" value="HATPase_C_sf"/>
</dbReference>
<evidence type="ECO:0000259" key="8">
    <source>
        <dbReference type="PROSITE" id="PS50109"/>
    </source>
</evidence>
<dbReference type="RefSeq" id="WP_186928449.1">
    <property type="nucleotide sequence ID" value="NZ_JACOOJ010000003.1"/>
</dbReference>
<evidence type="ECO:0000313" key="9">
    <source>
        <dbReference type="EMBL" id="MBC5631713.1"/>
    </source>
</evidence>
<dbReference type="CDD" id="cd00082">
    <property type="entry name" value="HisKA"/>
    <property type="match status" value="1"/>
</dbReference>
<accession>A0ABR7DLI5</accession>
<keyword evidence="7" id="KW-1133">Transmembrane helix</keyword>
<comment type="catalytic activity">
    <reaction evidence="1">
        <text>ATP + protein L-histidine = ADP + protein N-phospho-L-histidine.</text>
        <dbReference type="EC" id="2.7.13.3"/>
    </reaction>
</comment>
<evidence type="ECO:0000256" key="2">
    <source>
        <dbReference type="ARBA" id="ARBA00012438"/>
    </source>
</evidence>
<evidence type="ECO:0000256" key="1">
    <source>
        <dbReference type="ARBA" id="ARBA00000085"/>
    </source>
</evidence>
<dbReference type="PRINTS" id="PR00344">
    <property type="entry name" value="BCTRLSENSOR"/>
</dbReference>
<feature type="transmembrane region" description="Helical" evidence="7">
    <location>
        <begin position="68"/>
        <end position="88"/>
    </location>
</feature>
<reference evidence="9 10" key="1">
    <citation type="submission" date="2020-08" db="EMBL/GenBank/DDBJ databases">
        <title>Genome public.</title>
        <authorList>
            <person name="Liu C."/>
            <person name="Sun Q."/>
        </authorList>
    </citation>
    <scope>NUCLEOTIDE SEQUENCE [LARGE SCALE GENOMIC DNA]</scope>
    <source>
        <strain evidence="9 10">NSJ-79</strain>
    </source>
</reference>
<evidence type="ECO:0000313" key="10">
    <source>
        <dbReference type="Proteomes" id="UP000651475"/>
    </source>
</evidence>
<dbReference type="PANTHER" id="PTHR43711">
    <property type="entry name" value="TWO-COMPONENT HISTIDINE KINASE"/>
    <property type="match status" value="1"/>
</dbReference>
<dbReference type="InterPro" id="IPR036097">
    <property type="entry name" value="HisK_dim/P_sf"/>
</dbReference>
<keyword evidence="7" id="KW-0472">Membrane</keyword>